<keyword evidence="1" id="KW-0131">Cell cycle</keyword>
<accession>A0ABV9K721</accession>
<dbReference type="EMBL" id="JBHSGO010000106">
    <property type="protein sequence ID" value="MFC4665705.1"/>
    <property type="molecule type" value="Genomic_DNA"/>
</dbReference>
<comment type="caution">
    <text evidence="1">The sequence shown here is derived from an EMBL/GenBank/DDBJ whole genome shotgun (WGS) entry which is preliminary data.</text>
</comment>
<protein>
    <submittedName>
        <fullName evidence="1">Cell division protein ZapA</fullName>
    </submittedName>
</protein>
<evidence type="ECO:0000313" key="2">
    <source>
        <dbReference type="Proteomes" id="UP001596020"/>
    </source>
</evidence>
<keyword evidence="1" id="KW-0132">Cell division</keyword>
<gene>
    <name evidence="1" type="primary">zapA</name>
    <name evidence="1" type="ORF">ACFO3G_03630</name>
</gene>
<dbReference type="InterPro" id="IPR007838">
    <property type="entry name" value="Cell_div_ZapA-like"/>
</dbReference>
<dbReference type="Proteomes" id="UP001596020">
    <property type="component" value="Unassembled WGS sequence"/>
</dbReference>
<proteinExistence type="predicted"/>
<name>A0ABV9K721_9PORP</name>
<sequence>MEQRLQNITLVVQGISIPLAVVPEEEPGYRNAVAELNARISEYMANYPDLTKHDSNTPLAVAAVDRAYYLYKKRMANDTEPIMDMVQRLNREVESFLSKHKD</sequence>
<organism evidence="1 2">
    <name type="scientific">Falsiporphyromonas endometrii</name>
    <dbReference type="NCBI Taxonomy" id="1387297"/>
    <lineage>
        <taxon>Bacteria</taxon>
        <taxon>Pseudomonadati</taxon>
        <taxon>Bacteroidota</taxon>
        <taxon>Bacteroidia</taxon>
        <taxon>Bacteroidales</taxon>
        <taxon>Porphyromonadaceae</taxon>
        <taxon>Falsiporphyromonas</taxon>
    </lineage>
</organism>
<evidence type="ECO:0000313" key="1">
    <source>
        <dbReference type="EMBL" id="MFC4665705.1"/>
    </source>
</evidence>
<reference evidence="2" key="1">
    <citation type="journal article" date="2019" name="Int. J. Syst. Evol. Microbiol.">
        <title>The Global Catalogue of Microorganisms (GCM) 10K type strain sequencing project: providing services to taxonomists for standard genome sequencing and annotation.</title>
        <authorList>
            <consortium name="The Broad Institute Genomics Platform"/>
            <consortium name="The Broad Institute Genome Sequencing Center for Infectious Disease"/>
            <person name="Wu L."/>
            <person name="Ma J."/>
        </authorList>
    </citation>
    <scope>NUCLEOTIDE SEQUENCE [LARGE SCALE GENOMIC DNA]</scope>
    <source>
        <strain evidence="2">CGMCC 4.7357</strain>
    </source>
</reference>
<keyword evidence="2" id="KW-1185">Reference proteome</keyword>
<dbReference type="Pfam" id="PF05164">
    <property type="entry name" value="ZapA"/>
    <property type="match status" value="1"/>
</dbReference>
<dbReference type="GO" id="GO:0051301">
    <property type="term" value="P:cell division"/>
    <property type="evidence" value="ECO:0007669"/>
    <property type="project" value="UniProtKB-KW"/>
</dbReference>